<dbReference type="CDD" id="cd07326">
    <property type="entry name" value="M56_BlaR1_MecR1_like"/>
    <property type="match status" value="1"/>
</dbReference>
<organism evidence="2 3">
    <name type="scientific">Gordonia crocea</name>
    <dbReference type="NCBI Taxonomy" id="589162"/>
    <lineage>
        <taxon>Bacteria</taxon>
        <taxon>Bacillati</taxon>
        <taxon>Actinomycetota</taxon>
        <taxon>Actinomycetes</taxon>
        <taxon>Mycobacteriales</taxon>
        <taxon>Gordoniaceae</taxon>
        <taxon>Gordonia</taxon>
    </lineage>
</organism>
<feature type="transmembrane region" description="Helical" evidence="1">
    <location>
        <begin position="36"/>
        <end position="60"/>
    </location>
</feature>
<evidence type="ECO:0008006" key="4">
    <source>
        <dbReference type="Google" id="ProtNLM"/>
    </source>
</evidence>
<dbReference type="Gene3D" id="3.30.2010.10">
    <property type="entry name" value="Metalloproteases ('zincins'), catalytic domain"/>
    <property type="match status" value="1"/>
</dbReference>
<proteinExistence type="predicted"/>
<gene>
    <name evidence="2" type="ORF">nbrc107697_26170</name>
</gene>
<evidence type="ECO:0000313" key="2">
    <source>
        <dbReference type="EMBL" id="GED98578.1"/>
    </source>
</evidence>
<keyword evidence="3" id="KW-1185">Reference proteome</keyword>
<protein>
    <recommendedName>
        <fullName evidence="4">Peptidase M48 domain-containing protein</fullName>
    </recommendedName>
</protein>
<dbReference type="RefSeq" id="WP_161927978.1">
    <property type="nucleotide sequence ID" value="NZ_BJOU01000002.1"/>
</dbReference>
<sequence length="259" mass="27355">MAVGILVALVAAALLIPAIGSAWLGTAQWQFAHPRAGLACWLAVHAAAATALAAAVAMTAVHAASGAVGGSVTPWLFVGVCVGLTLWMWQRSDVQFEAIRDERERFTAVAQTAGVTIGEYRDVPVRSIPGERLLVLAIPGRHRIIVVSQAANRALSAAQLTAAVAHERAHLHGRHDLVLRFADFQRRWLPGPLGGAALRRATAILIELIADDRAARESGAPALAGALTLIGVREGDQSMILRAQRLQDPCGAGLLKHQE</sequence>
<dbReference type="AlphaFoldDB" id="A0A7I9UZH7"/>
<keyword evidence="1" id="KW-0472">Membrane</keyword>
<evidence type="ECO:0000256" key="1">
    <source>
        <dbReference type="SAM" id="Phobius"/>
    </source>
</evidence>
<feature type="transmembrane region" description="Helical" evidence="1">
    <location>
        <begin position="72"/>
        <end position="89"/>
    </location>
</feature>
<comment type="caution">
    <text evidence="2">The sequence shown here is derived from an EMBL/GenBank/DDBJ whole genome shotgun (WGS) entry which is preliminary data.</text>
</comment>
<keyword evidence="1" id="KW-1133">Transmembrane helix</keyword>
<name>A0A7I9UZH7_9ACTN</name>
<dbReference type="Proteomes" id="UP000444980">
    <property type="component" value="Unassembled WGS sequence"/>
</dbReference>
<evidence type="ECO:0000313" key="3">
    <source>
        <dbReference type="Proteomes" id="UP000444980"/>
    </source>
</evidence>
<reference evidence="3" key="1">
    <citation type="submission" date="2019-06" db="EMBL/GenBank/DDBJ databases">
        <title>Gordonia isolated from sludge of a wastewater treatment plant.</title>
        <authorList>
            <person name="Tamura T."/>
            <person name="Aoyama K."/>
            <person name="Kang Y."/>
            <person name="Saito S."/>
            <person name="Akiyama N."/>
            <person name="Yazawa K."/>
            <person name="Gonoi T."/>
            <person name="Mikami Y."/>
        </authorList>
    </citation>
    <scope>NUCLEOTIDE SEQUENCE [LARGE SCALE GENOMIC DNA]</scope>
    <source>
        <strain evidence="3">NBRC 107697</strain>
    </source>
</reference>
<accession>A0A7I9UZH7</accession>
<dbReference type="EMBL" id="BJOU01000002">
    <property type="protein sequence ID" value="GED98578.1"/>
    <property type="molecule type" value="Genomic_DNA"/>
</dbReference>
<dbReference type="OrthoDB" id="9785340at2"/>
<keyword evidence="1" id="KW-0812">Transmembrane</keyword>